<feature type="compositionally biased region" description="Polar residues" evidence="1">
    <location>
        <begin position="780"/>
        <end position="797"/>
    </location>
</feature>
<feature type="region of interest" description="Disordered" evidence="1">
    <location>
        <begin position="126"/>
        <end position="177"/>
    </location>
</feature>
<protein>
    <submittedName>
        <fullName evidence="2">CLUMA_CG005202, isoform A</fullName>
    </submittedName>
</protein>
<feature type="compositionally biased region" description="Low complexity" evidence="1">
    <location>
        <begin position="510"/>
        <end position="523"/>
    </location>
</feature>
<feature type="compositionally biased region" description="Polar residues" evidence="1">
    <location>
        <begin position="633"/>
        <end position="642"/>
    </location>
</feature>
<evidence type="ECO:0000313" key="2">
    <source>
        <dbReference type="EMBL" id="CRK91544.1"/>
    </source>
</evidence>
<dbReference type="STRING" id="568069.A0A1J1HTZ4"/>
<feature type="region of interest" description="Disordered" evidence="1">
    <location>
        <begin position="1050"/>
        <end position="1101"/>
    </location>
</feature>
<sequence length="1346" mass="147596">MASGSFNDSNSQLNDSIDTISSKILSNEQEKSLKNSQMATKKLSNSIDVKPHLEDFDETQLKSLLDEALDYKSPRDANDKSDTFKQLLKNVTEEDMKHNERFNLGNYGMKQSNSLQNLFDDSHYQLNSHQSHTSSKKHHQRRKNSTSVSTRRLEGGSLPIDMHHSSAIQSPPDQPFLSEYKNKQKRKEKQQQKETVIDIGEDETDDRKLMQRHFDSSKDYISSSYPHDGIEMKSISYTNTVDLQVQDVSKYSSNPTSITTISSMTAAGGPPLATASIINPKVTTSTVTSSAIHNVDKIIEFPSLVEKAKSYQPQHQIIDVCSGSTINHNNNIVLANPGLNFDASSGGNGKLGAALQLNSSYNAVASLTSTDRLASSKAYLNKHENTSAQTLIQTAPMIAAAHNSGVVVNSKEAKSKMKRTPKTNETTVDVKSIQGFRGTDEIEDLLKYIEDGGGKNQRSHPKNGIVSSNQASDHLLSAEDKKKKIAAKNNKVNKLKKSNSMDELCSTGRQQQQQQEKSSSSSSTAANKIIQDQKRNERRSWGTEGLWSEAGVQVESTPSHDNQQQDEGQENESSSSSSSSGVQSDNLTLTDTTLTFVNNAEPANAVVSETEFHVVTKKRKVKRKSTDNVDLVKTSNNLQSYNMKRDSNARPGSSKPYNDRTDVGSKNVRNSKPLNQDAKASTGKNRRKSTSSMPPSDDECSSDGGDSVQSLPIETTKTTSSQLLSTTIVASADHNNPSSTNNKSNKKNSNHPSSNHHQQQQQQQQQQKPATFSYADIAKTNATRNSGNNVTTSSTEKWPSISASTTSSSTSTSTTSHQNNNNNVIINDPFSIANFDAVVSNSLSNHHQQKSQQKSAPIITTNMMSFPELVETNNNKNKQLSSNQQPPSSSSSSSLENNSSGDNNVNEKPVNGLDAVVMKAFDTNNNNNNNNKNNNNNNINSNSNAFVEVDRVQDRTNNNSNSSKISYSQSLLENHQESQDSNGNNLKIDNTNPSSTTNGTVPKMTLTKSKSVDHNNFSSIEQYPALEKAQVTLGEVFSKPAVTFETFSTKSKQQKQIKAGGGGQGGVGGASEMKGDVDRKPTKKEKSLKKSLSVQNSQYPSNQSNAINCRPAVIILNDNVVKPSEADCGITFGFDINEHLLFGHQNGETCVTEVSLDTTNNNNNNCDIINTNLSSNNINNNLTNQTYGLEMYENFIAPQNIVIGDNHMMTISQSSPKQQQNQQKQQQKQQHHNNNALDMSNQSSSNDMGYLSSSFITSSASPATQKSSSSPSINDDGIEATLNDSADTQQNSLDKKKRIVKIEEYNLVLPEFIAPQPVKFNHDELVSFVSDEWTKVERNGVYFNGQ</sequence>
<evidence type="ECO:0000313" key="3">
    <source>
        <dbReference type="Proteomes" id="UP000183832"/>
    </source>
</evidence>
<feature type="compositionally biased region" description="Low complexity" evidence="1">
    <location>
        <begin position="877"/>
        <end position="900"/>
    </location>
</feature>
<reference evidence="2 3" key="1">
    <citation type="submission" date="2015-04" db="EMBL/GenBank/DDBJ databases">
        <authorList>
            <person name="Syromyatnikov M.Y."/>
            <person name="Popov V.N."/>
        </authorList>
    </citation>
    <scope>NUCLEOTIDE SEQUENCE [LARGE SCALE GENOMIC DNA]</scope>
</reference>
<feature type="region of interest" description="Disordered" evidence="1">
    <location>
        <begin position="922"/>
        <end position="942"/>
    </location>
</feature>
<feature type="region of interest" description="Disordered" evidence="1">
    <location>
        <begin position="28"/>
        <end position="54"/>
    </location>
</feature>
<feature type="compositionally biased region" description="Polar residues" evidence="1">
    <location>
        <begin position="34"/>
        <end position="47"/>
    </location>
</feature>
<accession>A0A1J1HTZ4</accession>
<dbReference type="EMBL" id="CVRI01000021">
    <property type="protein sequence ID" value="CRK91544.1"/>
    <property type="molecule type" value="Genomic_DNA"/>
</dbReference>
<organism evidence="2 3">
    <name type="scientific">Clunio marinus</name>
    <dbReference type="NCBI Taxonomy" id="568069"/>
    <lineage>
        <taxon>Eukaryota</taxon>
        <taxon>Metazoa</taxon>
        <taxon>Ecdysozoa</taxon>
        <taxon>Arthropoda</taxon>
        <taxon>Hexapoda</taxon>
        <taxon>Insecta</taxon>
        <taxon>Pterygota</taxon>
        <taxon>Neoptera</taxon>
        <taxon>Endopterygota</taxon>
        <taxon>Diptera</taxon>
        <taxon>Nematocera</taxon>
        <taxon>Chironomoidea</taxon>
        <taxon>Chironomidae</taxon>
        <taxon>Clunio</taxon>
    </lineage>
</organism>
<feature type="compositionally biased region" description="Basic and acidic residues" evidence="1">
    <location>
        <begin position="531"/>
        <end position="541"/>
    </location>
</feature>
<feature type="compositionally biased region" description="Polar residues" evidence="1">
    <location>
        <begin position="979"/>
        <end position="1003"/>
    </location>
</feature>
<feature type="region of interest" description="Disordered" evidence="1">
    <location>
        <begin position="451"/>
        <end position="586"/>
    </location>
</feature>
<evidence type="ECO:0000256" key="1">
    <source>
        <dbReference type="SAM" id="MobiDB-lite"/>
    </source>
</evidence>
<feature type="compositionally biased region" description="Low complexity" evidence="1">
    <location>
        <begin position="561"/>
        <end position="586"/>
    </location>
</feature>
<dbReference type="OrthoDB" id="6426920at2759"/>
<keyword evidence="3" id="KW-1185">Reference proteome</keyword>
<feature type="compositionally biased region" description="Basic residues" evidence="1">
    <location>
        <begin position="483"/>
        <end position="497"/>
    </location>
</feature>
<feature type="region of interest" description="Disordered" evidence="1">
    <location>
        <begin position="955"/>
        <end position="1003"/>
    </location>
</feature>
<feature type="region of interest" description="Disordered" evidence="1">
    <location>
        <begin position="877"/>
        <end position="909"/>
    </location>
</feature>
<feature type="compositionally biased region" description="Polar residues" evidence="1">
    <location>
        <begin position="667"/>
        <end position="683"/>
    </location>
</feature>
<feature type="compositionally biased region" description="Polar residues" evidence="1">
    <location>
        <begin position="1236"/>
        <end position="1247"/>
    </location>
</feature>
<feature type="compositionally biased region" description="Low complexity" evidence="1">
    <location>
        <begin position="750"/>
        <end position="769"/>
    </location>
</feature>
<dbReference type="Proteomes" id="UP000183832">
    <property type="component" value="Unassembled WGS sequence"/>
</dbReference>
<proteinExistence type="predicted"/>
<feature type="compositionally biased region" description="Polar residues" evidence="1">
    <location>
        <begin position="1282"/>
        <end position="1292"/>
    </location>
</feature>
<feature type="compositionally biased region" description="Low complexity" evidence="1">
    <location>
        <begin position="1217"/>
        <end position="1235"/>
    </location>
</feature>
<feature type="compositionally biased region" description="Low complexity" evidence="1">
    <location>
        <begin position="715"/>
        <end position="727"/>
    </location>
</feature>
<feature type="compositionally biased region" description="Low complexity" evidence="1">
    <location>
        <begin position="734"/>
        <end position="743"/>
    </location>
</feature>
<feature type="compositionally biased region" description="Gly residues" evidence="1">
    <location>
        <begin position="1059"/>
        <end position="1069"/>
    </location>
</feature>
<feature type="compositionally biased region" description="Low complexity" evidence="1">
    <location>
        <begin position="800"/>
        <end position="822"/>
    </location>
</feature>
<gene>
    <name evidence="2" type="primary">putative twenty-four</name>
    <name evidence="2" type="ORF">CLUMA_CG005202</name>
</gene>
<name>A0A1J1HTZ4_9DIPT</name>
<feature type="compositionally biased region" description="Low complexity" evidence="1">
    <location>
        <begin position="924"/>
        <end position="942"/>
    </location>
</feature>
<feature type="compositionally biased region" description="Basic residues" evidence="1">
    <location>
        <begin position="134"/>
        <end position="144"/>
    </location>
</feature>
<feature type="region of interest" description="Disordered" evidence="1">
    <location>
        <begin position="1212"/>
        <end position="1293"/>
    </location>
</feature>
<feature type="compositionally biased region" description="Low complexity" evidence="1">
    <location>
        <begin position="1252"/>
        <end position="1272"/>
    </location>
</feature>
<feature type="compositionally biased region" description="Low complexity" evidence="1">
    <location>
        <begin position="957"/>
        <end position="970"/>
    </location>
</feature>
<feature type="region of interest" description="Disordered" evidence="1">
    <location>
        <begin position="615"/>
        <end position="822"/>
    </location>
</feature>